<dbReference type="KEGG" id="tca:107398154"/>
<organism evidence="2 3">
    <name type="scientific">Tribolium castaneum</name>
    <name type="common">Red flour beetle</name>
    <dbReference type="NCBI Taxonomy" id="7070"/>
    <lineage>
        <taxon>Eukaryota</taxon>
        <taxon>Metazoa</taxon>
        <taxon>Ecdysozoa</taxon>
        <taxon>Arthropoda</taxon>
        <taxon>Hexapoda</taxon>
        <taxon>Insecta</taxon>
        <taxon>Pterygota</taxon>
        <taxon>Neoptera</taxon>
        <taxon>Endopterygota</taxon>
        <taxon>Coleoptera</taxon>
        <taxon>Polyphaga</taxon>
        <taxon>Cucujiformia</taxon>
        <taxon>Tenebrionidae</taxon>
        <taxon>Tenebrionidae incertae sedis</taxon>
        <taxon>Tribolium</taxon>
    </lineage>
</organism>
<evidence type="ECO:0000313" key="3">
    <source>
        <dbReference type="Proteomes" id="UP000007266"/>
    </source>
</evidence>
<feature type="region of interest" description="Disordered" evidence="1">
    <location>
        <begin position="57"/>
        <end position="132"/>
    </location>
</feature>
<protein>
    <submittedName>
        <fullName evidence="2">Uncharacterized protein</fullName>
    </submittedName>
</protein>
<evidence type="ECO:0000256" key="1">
    <source>
        <dbReference type="SAM" id="MobiDB-lite"/>
    </source>
</evidence>
<reference evidence="2 3" key="2">
    <citation type="journal article" date="2010" name="Nucleic Acids Res.">
        <title>BeetleBase in 2010: revisions to provide comprehensive genomic information for Tribolium castaneum.</title>
        <authorList>
            <person name="Kim H.S."/>
            <person name="Murphy T."/>
            <person name="Xia J."/>
            <person name="Caragea D."/>
            <person name="Park Y."/>
            <person name="Beeman R.W."/>
            <person name="Lorenzen M.D."/>
            <person name="Butcher S."/>
            <person name="Manak J.R."/>
            <person name="Brown S.J."/>
        </authorList>
    </citation>
    <scope>GENOME REANNOTATION</scope>
    <source>
        <strain evidence="2 3">Georgia GA2</strain>
    </source>
</reference>
<sequence>MSEKDLNLNDGFVPSVWTCEEDIEKDIIAFSYFEDDGSTERPAMPDTLKEYYANLRSEKESKYNTESEKDVDESIQKESRSTPSRESPTPVYNAGGAYKEQPESSWSSPDETPTPDPSEPPANPRPPAARKYCKVDFKPAGYIFR</sequence>
<feature type="compositionally biased region" description="Basic and acidic residues" evidence="1">
    <location>
        <begin position="57"/>
        <end position="80"/>
    </location>
</feature>
<accession>D6W7K8</accession>
<feature type="compositionally biased region" description="Pro residues" evidence="1">
    <location>
        <begin position="112"/>
        <end position="127"/>
    </location>
</feature>
<evidence type="ECO:0000313" key="2">
    <source>
        <dbReference type="EMBL" id="EFA11265.1"/>
    </source>
</evidence>
<gene>
    <name evidence="2" type="primary">AUGUSTUS-3.0.2_10800</name>
    <name evidence="2" type="ORF">TcasGA2_TC010800</name>
</gene>
<dbReference type="HOGENOM" id="CLU_1789357_0_0_1"/>
<keyword evidence="3" id="KW-1185">Reference proteome</keyword>
<dbReference type="AlphaFoldDB" id="D6W7K8"/>
<dbReference type="OrthoDB" id="10502751at2759"/>
<feature type="compositionally biased region" description="Low complexity" evidence="1">
    <location>
        <begin position="81"/>
        <end position="90"/>
    </location>
</feature>
<proteinExistence type="predicted"/>
<dbReference type="Proteomes" id="UP000007266">
    <property type="component" value="Linkage group 1"/>
</dbReference>
<dbReference type="InParanoid" id="D6W7K8"/>
<reference evidence="2 3" key="1">
    <citation type="journal article" date="2008" name="Nature">
        <title>The genome of the model beetle and pest Tribolium castaneum.</title>
        <authorList>
            <consortium name="Tribolium Genome Sequencing Consortium"/>
            <person name="Richards S."/>
            <person name="Gibbs R.A."/>
            <person name="Weinstock G.M."/>
            <person name="Brown S.J."/>
            <person name="Denell R."/>
            <person name="Beeman R.W."/>
            <person name="Gibbs R."/>
            <person name="Beeman R.W."/>
            <person name="Brown S.J."/>
            <person name="Bucher G."/>
            <person name="Friedrich M."/>
            <person name="Grimmelikhuijzen C.J."/>
            <person name="Klingler M."/>
            <person name="Lorenzen M."/>
            <person name="Richards S."/>
            <person name="Roth S."/>
            <person name="Schroder R."/>
            <person name="Tautz D."/>
            <person name="Zdobnov E.M."/>
            <person name="Muzny D."/>
            <person name="Gibbs R.A."/>
            <person name="Weinstock G.M."/>
            <person name="Attaway T."/>
            <person name="Bell S."/>
            <person name="Buhay C.J."/>
            <person name="Chandrabose M.N."/>
            <person name="Chavez D."/>
            <person name="Clerk-Blankenburg K.P."/>
            <person name="Cree A."/>
            <person name="Dao M."/>
            <person name="Davis C."/>
            <person name="Chacko J."/>
            <person name="Dinh H."/>
            <person name="Dugan-Rocha S."/>
            <person name="Fowler G."/>
            <person name="Garner T.T."/>
            <person name="Garnes J."/>
            <person name="Gnirke A."/>
            <person name="Hawes A."/>
            <person name="Hernandez J."/>
            <person name="Hines S."/>
            <person name="Holder M."/>
            <person name="Hume J."/>
            <person name="Jhangiani S.N."/>
            <person name="Joshi V."/>
            <person name="Khan Z.M."/>
            <person name="Jackson L."/>
            <person name="Kovar C."/>
            <person name="Kowis A."/>
            <person name="Lee S."/>
            <person name="Lewis L.R."/>
            <person name="Margolis J."/>
            <person name="Morgan M."/>
            <person name="Nazareth L.V."/>
            <person name="Nguyen N."/>
            <person name="Okwuonu G."/>
            <person name="Parker D."/>
            <person name="Richards S."/>
            <person name="Ruiz S.J."/>
            <person name="Santibanez J."/>
            <person name="Savard J."/>
            <person name="Scherer S.E."/>
            <person name="Schneider B."/>
            <person name="Sodergren E."/>
            <person name="Tautz D."/>
            <person name="Vattahil S."/>
            <person name="Villasana D."/>
            <person name="White C.S."/>
            <person name="Wright R."/>
            <person name="Park Y."/>
            <person name="Beeman R.W."/>
            <person name="Lord J."/>
            <person name="Oppert B."/>
            <person name="Lorenzen M."/>
            <person name="Brown S."/>
            <person name="Wang L."/>
            <person name="Savard J."/>
            <person name="Tautz D."/>
            <person name="Richards S."/>
            <person name="Weinstock G."/>
            <person name="Gibbs R.A."/>
            <person name="Liu Y."/>
            <person name="Worley K."/>
            <person name="Weinstock G."/>
            <person name="Elsik C.G."/>
            <person name="Reese J.T."/>
            <person name="Elhaik E."/>
            <person name="Landan G."/>
            <person name="Graur D."/>
            <person name="Arensburger P."/>
            <person name="Atkinson P."/>
            <person name="Beeman R.W."/>
            <person name="Beidler J."/>
            <person name="Brown S.J."/>
            <person name="Demuth J.P."/>
            <person name="Drury D.W."/>
            <person name="Du Y.Z."/>
            <person name="Fujiwara H."/>
            <person name="Lorenzen M."/>
            <person name="Maselli V."/>
            <person name="Osanai M."/>
            <person name="Park Y."/>
            <person name="Robertson H.M."/>
            <person name="Tu Z."/>
            <person name="Wang J.J."/>
            <person name="Wang S."/>
            <person name="Richards S."/>
            <person name="Song H."/>
            <person name="Zhang L."/>
            <person name="Sodergren E."/>
            <person name="Werner D."/>
            <person name="Stanke M."/>
            <person name="Morgenstern B."/>
            <person name="Solovyev V."/>
            <person name="Kosarev P."/>
            <person name="Brown G."/>
            <person name="Chen H.C."/>
            <person name="Ermolaeva O."/>
            <person name="Hlavina W."/>
            <person name="Kapustin Y."/>
            <person name="Kiryutin B."/>
            <person name="Kitts P."/>
            <person name="Maglott D."/>
            <person name="Pruitt K."/>
            <person name="Sapojnikov V."/>
            <person name="Souvorov A."/>
            <person name="Mackey A.J."/>
            <person name="Waterhouse R.M."/>
            <person name="Wyder S."/>
            <person name="Zdobnov E.M."/>
            <person name="Zdobnov E.M."/>
            <person name="Wyder S."/>
            <person name="Kriventseva E.V."/>
            <person name="Kadowaki T."/>
            <person name="Bork P."/>
            <person name="Aranda M."/>
            <person name="Bao R."/>
            <person name="Beermann A."/>
            <person name="Berns N."/>
            <person name="Bolognesi R."/>
            <person name="Bonneton F."/>
            <person name="Bopp D."/>
            <person name="Brown S.J."/>
            <person name="Bucher G."/>
            <person name="Butts T."/>
            <person name="Chaumot A."/>
            <person name="Denell R.E."/>
            <person name="Ferrier D.E."/>
            <person name="Friedrich M."/>
            <person name="Gordon C.M."/>
            <person name="Jindra M."/>
            <person name="Klingler M."/>
            <person name="Lan Q."/>
            <person name="Lattorff H.M."/>
            <person name="Laudet V."/>
            <person name="von Levetsow C."/>
            <person name="Liu Z."/>
            <person name="Lutz R."/>
            <person name="Lynch J.A."/>
            <person name="da Fonseca R.N."/>
            <person name="Posnien N."/>
            <person name="Reuter R."/>
            <person name="Roth S."/>
            <person name="Savard J."/>
            <person name="Schinko J.B."/>
            <person name="Schmitt C."/>
            <person name="Schoppmeier M."/>
            <person name="Schroder R."/>
            <person name="Shippy T.D."/>
            <person name="Simonnet F."/>
            <person name="Marques-Souza H."/>
            <person name="Tautz D."/>
            <person name="Tomoyasu Y."/>
            <person name="Trauner J."/>
            <person name="Van der Zee M."/>
            <person name="Vervoort M."/>
            <person name="Wittkopp N."/>
            <person name="Wimmer E.A."/>
            <person name="Yang X."/>
            <person name="Jones A.K."/>
            <person name="Sattelle D.B."/>
            <person name="Ebert P.R."/>
            <person name="Nelson D."/>
            <person name="Scott J.G."/>
            <person name="Beeman R.W."/>
            <person name="Muthukrishnan S."/>
            <person name="Kramer K.J."/>
            <person name="Arakane Y."/>
            <person name="Beeman R.W."/>
            <person name="Zhu Q."/>
            <person name="Hogenkamp D."/>
            <person name="Dixit R."/>
            <person name="Oppert B."/>
            <person name="Jiang H."/>
            <person name="Zou Z."/>
            <person name="Marshall J."/>
            <person name="Elpidina E."/>
            <person name="Vinokurov K."/>
            <person name="Oppert C."/>
            <person name="Zou Z."/>
            <person name="Evans J."/>
            <person name="Lu Z."/>
            <person name="Zhao P."/>
            <person name="Sumathipala N."/>
            <person name="Altincicek B."/>
            <person name="Vilcinskas A."/>
            <person name="Williams M."/>
            <person name="Hultmark D."/>
            <person name="Hetru C."/>
            <person name="Jiang H."/>
            <person name="Grimmelikhuijzen C.J."/>
            <person name="Hauser F."/>
            <person name="Cazzamali G."/>
            <person name="Williamson M."/>
            <person name="Park Y."/>
            <person name="Li B."/>
            <person name="Tanaka Y."/>
            <person name="Predel R."/>
            <person name="Neupert S."/>
            <person name="Schachtner J."/>
            <person name="Verleyen P."/>
            <person name="Raible F."/>
            <person name="Bork P."/>
            <person name="Friedrich M."/>
            <person name="Walden K.K."/>
            <person name="Robertson H.M."/>
            <person name="Angeli S."/>
            <person name="Foret S."/>
            <person name="Bucher G."/>
            <person name="Schuetz S."/>
            <person name="Maleszka R."/>
            <person name="Wimmer E.A."/>
            <person name="Beeman R.W."/>
            <person name="Lorenzen M."/>
            <person name="Tomoyasu Y."/>
            <person name="Miller S.C."/>
            <person name="Grossmann D."/>
            <person name="Bucher G."/>
        </authorList>
    </citation>
    <scope>NUCLEOTIDE SEQUENCE [LARGE SCALE GENOMIC DNA]</scope>
    <source>
        <strain evidence="2 3">Georgia GA2</strain>
    </source>
</reference>
<name>D6W7K8_TRICA</name>
<dbReference type="EMBL" id="KQ971307">
    <property type="protein sequence ID" value="EFA11265.1"/>
    <property type="molecule type" value="Genomic_DNA"/>
</dbReference>